<sequence length="68" mass="7848">MDQTIFYILLICAISFGLTMLALIDIILKDFGSIKAKIIWHFIAIIPIFGWLIYLIFGFKKGKKKKLV</sequence>
<dbReference type="OrthoDB" id="5422171at2"/>
<dbReference type="Proteomes" id="UP000007347">
    <property type="component" value="Chromosome"/>
</dbReference>
<organism evidence="8 9">
    <name type="scientific">Desulfobacula toluolica (strain DSM 7467 / Tol2)</name>
    <dbReference type="NCBI Taxonomy" id="651182"/>
    <lineage>
        <taxon>Bacteria</taxon>
        <taxon>Pseudomonadati</taxon>
        <taxon>Thermodesulfobacteriota</taxon>
        <taxon>Desulfobacteria</taxon>
        <taxon>Desulfobacterales</taxon>
        <taxon>Desulfobacteraceae</taxon>
        <taxon>Desulfobacula</taxon>
    </lineage>
</organism>
<keyword evidence="4 6" id="KW-1133">Transmembrane helix</keyword>
<feature type="domain" description="Cardiolipin synthase N-terminal" evidence="7">
    <location>
        <begin position="18"/>
        <end position="58"/>
    </location>
</feature>
<evidence type="ECO:0000256" key="2">
    <source>
        <dbReference type="ARBA" id="ARBA00022475"/>
    </source>
</evidence>
<dbReference type="RefSeq" id="WP_014959613.1">
    <property type="nucleotide sequence ID" value="NC_018645.1"/>
</dbReference>
<comment type="subcellular location">
    <subcellularLocation>
        <location evidence="1">Cell membrane</location>
        <topology evidence="1">Multi-pass membrane protein</topology>
    </subcellularLocation>
</comment>
<dbReference type="EMBL" id="FO203503">
    <property type="protein sequence ID" value="CCK82433.1"/>
    <property type="molecule type" value="Genomic_DNA"/>
</dbReference>
<dbReference type="STRING" id="651182.TOL2_C42770"/>
<keyword evidence="5 6" id="KW-0472">Membrane</keyword>
<evidence type="ECO:0000256" key="3">
    <source>
        <dbReference type="ARBA" id="ARBA00022692"/>
    </source>
</evidence>
<evidence type="ECO:0000259" key="7">
    <source>
        <dbReference type="Pfam" id="PF13396"/>
    </source>
</evidence>
<keyword evidence="3 6" id="KW-0812">Transmembrane</keyword>
<dbReference type="KEGG" id="dto:TOL2_C42770"/>
<reference evidence="8 9" key="1">
    <citation type="journal article" date="2013" name="Environ. Microbiol.">
        <title>Complete genome, catabolic sub-proteomes and key-metabolites of Desulfobacula toluolica Tol2, a marine, aromatic compound-degrading, sulfate-reducing bacterium.</title>
        <authorList>
            <person name="Wohlbrand L."/>
            <person name="Jacob J.H."/>
            <person name="Kube M."/>
            <person name="Mussmann M."/>
            <person name="Jarling R."/>
            <person name="Beck A."/>
            <person name="Amann R."/>
            <person name="Wilkes H."/>
            <person name="Reinhardt R."/>
            <person name="Rabus R."/>
        </authorList>
    </citation>
    <scope>NUCLEOTIDE SEQUENCE [LARGE SCALE GENOMIC DNA]</scope>
    <source>
        <strain evidence="9">DSM 7467 / Tol2</strain>
    </source>
</reference>
<evidence type="ECO:0000256" key="5">
    <source>
        <dbReference type="ARBA" id="ARBA00023136"/>
    </source>
</evidence>
<dbReference type="InterPro" id="IPR027379">
    <property type="entry name" value="CLS_N"/>
</dbReference>
<evidence type="ECO:0000313" key="9">
    <source>
        <dbReference type="Proteomes" id="UP000007347"/>
    </source>
</evidence>
<feature type="transmembrane region" description="Helical" evidence="6">
    <location>
        <begin position="38"/>
        <end position="57"/>
    </location>
</feature>
<name>K0NQJ8_DESTT</name>
<feature type="transmembrane region" description="Helical" evidence="6">
    <location>
        <begin position="7"/>
        <end position="26"/>
    </location>
</feature>
<dbReference type="HOGENOM" id="CLU_176001_7_1_7"/>
<dbReference type="AlphaFoldDB" id="K0NQJ8"/>
<evidence type="ECO:0000256" key="4">
    <source>
        <dbReference type="ARBA" id="ARBA00022989"/>
    </source>
</evidence>
<gene>
    <name evidence="8" type="ordered locus">TOL2_C42770</name>
</gene>
<dbReference type="GO" id="GO:0005886">
    <property type="term" value="C:plasma membrane"/>
    <property type="evidence" value="ECO:0007669"/>
    <property type="project" value="UniProtKB-SubCell"/>
</dbReference>
<protein>
    <submittedName>
        <fullName evidence="8">Conserved uncharacterized protein</fullName>
    </submittedName>
</protein>
<keyword evidence="9" id="KW-1185">Reference proteome</keyword>
<evidence type="ECO:0000256" key="6">
    <source>
        <dbReference type="SAM" id="Phobius"/>
    </source>
</evidence>
<keyword evidence="2" id="KW-1003">Cell membrane</keyword>
<dbReference type="Pfam" id="PF13396">
    <property type="entry name" value="PLDc_N"/>
    <property type="match status" value="1"/>
</dbReference>
<evidence type="ECO:0000313" key="8">
    <source>
        <dbReference type="EMBL" id="CCK82433.1"/>
    </source>
</evidence>
<evidence type="ECO:0000256" key="1">
    <source>
        <dbReference type="ARBA" id="ARBA00004651"/>
    </source>
</evidence>
<accession>K0NQJ8</accession>
<proteinExistence type="predicted"/>